<dbReference type="PANTHER" id="PTHR14136">
    <property type="entry name" value="BTB_POZ DOMAIN-CONTAINING PROTEIN KCTD9"/>
    <property type="match status" value="1"/>
</dbReference>
<reference evidence="1" key="1">
    <citation type="submission" date="2023-06" db="EMBL/GenBank/DDBJ databases">
        <title>Draft Genome Sequences of Representative Paenibacillus Polymyxa, Bacillus cereus, Fictibacillus sp., and Brevibacillus agri Strains Isolated from Amazonian Dark Earth.</title>
        <authorList>
            <person name="Pellegrinetti T.A."/>
            <person name="Cunha I.C.M."/>
            <person name="Chaves M.G."/>
            <person name="Freitas A.S."/>
            <person name="Silva A.V.R."/>
            <person name="Tsai S.M."/>
            <person name="Mendes L.W."/>
        </authorList>
    </citation>
    <scope>NUCLEOTIDE SEQUENCE</scope>
    <source>
        <strain evidence="1">CENA-BCM004</strain>
    </source>
</reference>
<name>A0ABT8E7Z8_9BACL</name>
<dbReference type="Proteomes" id="UP001168694">
    <property type="component" value="Unassembled WGS sequence"/>
</dbReference>
<dbReference type="EMBL" id="JAUHLN010000002">
    <property type="protein sequence ID" value="MDN4074024.1"/>
    <property type="molecule type" value="Genomic_DNA"/>
</dbReference>
<comment type="caution">
    <text evidence="1">The sequence shown here is derived from an EMBL/GenBank/DDBJ whole genome shotgun (WGS) entry which is preliminary data.</text>
</comment>
<dbReference type="PANTHER" id="PTHR14136:SF17">
    <property type="entry name" value="BTB_POZ DOMAIN-CONTAINING PROTEIN KCTD9"/>
    <property type="match status" value="1"/>
</dbReference>
<organism evidence="1 2">
    <name type="scientific">Fictibacillus terranigra</name>
    <dbReference type="NCBI Taxonomy" id="3058424"/>
    <lineage>
        <taxon>Bacteria</taxon>
        <taxon>Bacillati</taxon>
        <taxon>Bacillota</taxon>
        <taxon>Bacilli</taxon>
        <taxon>Bacillales</taxon>
        <taxon>Fictibacillaceae</taxon>
        <taxon>Fictibacillus</taxon>
    </lineage>
</organism>
<dbReference type="RefSeq" id="WP_290400451.1">
    <property type="nucleotide sequence ID" value="NZ_JAUHLN010000002.1"/>
</dbReference>
<accession>A0ABT8E7Z8</accession>
<evidence type="ECO:0000313" key="2">
    <source>
        <dbReference type="Proteomes" id="UP001168694"/>
    </source>
</evidence>
<sequence>MIQSTNEVRAKRKELRADCENCFGLCCTALSFAKSADFPVNKDGGVPCSNLTEDFKCSIHQKLRREGFKGCSVFDCFGAGQMVSQMTFEGKDWKTNPERARMMFSVFPKMQQLQEMLWYLEEARSLKTSFPILGDLGSVLEETERLTRLAPKDLIELDIPAHRAVVNELLLKASERHRRQLASTPKHAVRRKAFGRGLDFMGAALRKADFRGADFRGAFFIAADLREADLRDCDLIGADFRDSDLRGADLTSSLFLTQAQVNAARGNSRTKLPSMLQTPSHWE</sequence>
<dbReference type="Pfam" id="PF00805">
    <property type="entry name" value="Pentapeptide"/>
    <property type="match status" value="2"/>
</dbReference>
<proteinExistence type="predicted"/>
<gene>
    <name evidence="1" type="ORF">QYF49_13525</name>
</gene>
<dbReference type="SUPFAM" id="SSF141571">
    <property type="entry name" value="Pentapeptide repeat-like"/>
    <property type="match status" value="1"/>
</dbReference>
<protein>
    <submittedName>
        <fullName evidence="1">Pentapeptide repeat-containing protein</fullName>
    </submittedName>
</protein>
<dbReference type="InterPro" id="IPR051082">
    <property type="entry name" value="Pentapeptide-BTB/POZ_domain"/>
</dbReference>
<evidence type="ECO:0000313" key="1">
    <source>
        <dbReference type="EMBL" id="MDN4074024.1"/>
    </source>
</evidence>
<keyword evidence="2" id="KW-1185">Reference proteome</keyword>
<dbReference type="InterPro" id="IPR001646">
    <property type="entry name" value="5peptide_repeat"/>
</dbReference>
<dbReference type="Gene3D" id="2.160.20.80">
    <property type="entry name" value="E3 ubiquitin-protein ligase SopA"/>
    <property type="match status" value="1"/>
</dbReference>